<feature type="transmembrane region" description="Helical" evidence="8">
    <location>
        <begin position="429"/>
        <end position="451"/>
    </location>
</feature>
<comment type="caution">
    <text evidence="9">The sequence shown here is derived from an EMBL/GenBank/DDBJ whole genome shotgun (WGS) entry which is preliminary data.</text>
</comment>
<dbReference type="NCBIfam" id="TIGR01695">
    <property type="entry name" value="murJ_mviN"/>
    <property type="match status" value="1"/>
</dbReference>
<feature type="transmembrane region" description="Helical" evidence="8">
    <location>
        <begin position="167"/>
        <end position="190"/>
    </location>
</feature>
<keyword evidence="5" id="KW-0573">Peptidoglycan synthesis</keyword>
<proteinExistence type="predicted"/>
<keyword evidence="4" id="KW-0133">Cell shape</keyword>
<dbReference type="PANTHER" id="PTHR47019:SF1">
    <property type="entry name" value="LIPID II FLIPPASE MURJ"/>
    <property type="match status" value="1"/>
</dbReference>
<evidence type="ECO:0000256" key="7">
    <source>
        <dbReference type="ARBA" id="ARBA00023136"/>
    </source>
</evidence>
<dbReference type="PRINTS" id="PR01806">
    <property type="entry name" value="VIRFACTRMVIN"/>
</dbReference>
<dbReference type="Proteomes" id="UP001157109">
    <property type="component" value="Unassembled WGS sequence"/>
</dbReference>
<evidence type="ECO:0000256" key="5">
    <source>
        <dbReference type="ARBA" id="ARBA00022984"/>
    </source>
</evidence>
<evidence type="ECO:0000256" key="4">
    <source>
        <dbReference type="ARBA" id="ARBA00022960"/>
    </source>
</evidence>
<dbReference type="RefSeq" id="WP_241443510.1">
    <property type="nucleotide sequence ID" value="NZ_BSUJ01000001.1"/>
</dbReference>
<feature type="transmembrane region" description="Helical" evidence="8">
    <location>
        <begin position="210"/>
        <end position="231"/>
    </location>
</feature>
<dbReference type="CDD" id="cd13123">
    <property type="entry name" value="MATE_MurJ_like"/>
    <property type="match status" value="1"/>
</dbReference>
<feature type="transmembrane region" description="Helical" evidence="8">
    <location>
        <begin position="97"/>
        <end position="120"/>
    </location>
</feature>
<feature type="transmembrane region" description="Helical" evidence="8">
    <location>
        <begin position="132"/>
        <end position="155"/>
    </location>
</feature>
<evidence type="ECO:0000256" key="6">
    <source>
        <dbReference type="ARBA" id="ARBA00022989"/>
    </source>
</evidence>
<evidence type="ECO:0000313" key="10">
    <source>
        <dbReference type="Proteomes" id="UP001157109"/>
    </source>
</evidence>
<evidence type="ECO:0000256" key="3">
    <source>
        <dbReference type="ARBA" id="ARBA00022692"/>
    </source>
</evidence>
<keyword evidence="10" id="KW-1185">Reference proteome</keyword>
<feature type="transmembrane region" description="Helical" evidence="8">
    <location>
        <begin position="290"/>
        <end position="312"/>
    </location>
</feature>
<dbReference type="PANTHER" id="PTHR47019">
    <property type="entry name" value="LIPID II FLIPPASE MURJ"/>
    <property type="match status" value="1"/>
</dbReference>
<evidence type="ECO:0000256" key="2">
    <source>
        <dbReference type="ARBA" id="ARBA00022475"/>
    </source>
</evidence>
<dbReference type="Pfam" id="PF03023">
    <property type="entry name" value="MurJ"/>
    <property type="match status" value="1"/>
</dbReference>
<evidence type="ECO:0000256" key="1">
    <source>
        <dbReference type="ARBA" id="ARBA00004651"/>
    </source>
</evidence>
<feature type="transmembrane region" description="Helical" evidence="8">
    <location>
        <begin position="252"/>
        <end position="275"/>
    </location>
</feature>
<feature type="transmembrane region" description="Helical" evidence="8">
    <location>
        <begin position="61"/>
        <end position="77"/>
    </location>
</feature>
<feature type="transmembrane region" description="Helical" evidence="8">
    <location>
        <begin position="30"/>
        <end position="49"/>
    </location>
</feature>
<dbReference type="EMBL" id="BSUJ01000001">
    <property type="protein sequence ID" value="GMA21599.1"/>
    <property type="molecule type" value="Genomic_DNA"/>
</dbReference>
<feature type="transmembrane region" description="Helical" evidence="8">
    <location>
        <begin position="499"/>
        <end position="523"/>
    </location>
</feature>
<keyword evidence="6 8" id="KW-1133">Transmembrane helix</keyword>
<sequence length="549" mass="58546">MSSTTPAPRQAPSLARSSLLMASGSMVSRVLGLVRNMLMAYVIGTALAADAFNVANTVPNYIYLLLSAGLLNAILVPQITKAMKQHADGGQEFVDRLLTACFGMLALATAVATIASPLLLRVFAASLSGRSYDLALLFAYVCVPQLFFYGINAVLGQVLNARDQFAAFMWSPVLANVVQIIGMGVFVLVYHRQPDPASWTQPMVWLFGGAYTLGVAAQGLVLFIPLLRGGFHYRPKLGLRGYGLRAASKMAGWAFAALVVSQIGGIAATQVMFAVRANHPDVPGLTTQQLAFMIFMLPHGLITTSIITALFPRMARAANDHDVPELRRNLVQGLTLPAVAIIPATFALVVLAVPTVGAMFPGQPLGVVRDIALVTAIMSIGLLAFGITTLQQRFYFAVEDGRTNLKLQVLLTGVQIVVCLVALVGTPHYAVAIVAFAQTLANTVAALAFVANAHRRVGGLSLYHVTRLYVRLAIASVGGAVVAGILAHVLYGFLAPRWIVHVLVLAVAGTAFLLCFVALARVFRITEVDDLLSPLVRRLRRRSPAAPDA</sequence>
<keyword evidence="2" id="KW-1003">Cell membrane</keyword>
<gene>
    <name evidence="9" type="ORF">GCM10025862_36200</name>
</gene>
<dbReference type="InterPro" id="IPR004268">
    <property type="entry name" value="MurJ"/>
</dbReference>
<evidence type="ECO:0000256" key="8">
    <source>
        <dbReference type="SAM" id="Phobius"/>
    </source>
</evidence>
<keyword evidence="3 8" id="KW-0812">Transmembrane</keyword>
<comment type="subcellular location">
    <subcellularLocation>
        <location evidence="1">Cell membrane</location>
        <topology evidence="1">Multi-pass membrane protein</topology>
    </subcellularLocation>
</comment>
<protein>
    <submittedName>
        <fullName evidence="9">Lipid II flippase MurJ</fullName>
    </submittedName>
</protein>
<accession>A0ABQ6HV80</accession>
<evidence type="ECO:0000313" key="9">
    <source>
        <dbReference type="EMBL" id="GMA21599.1"/>
    </source>
</evidence>
<dbReference type="InterPro" id="IPR051050">
    <property type="entry name" value="Lipid_II_flippase_MurJ/MviN"/>
</dbReference>
<reference evidence="10" key="1">
    <citation type="journal article" date="2019" name="Int. J. Syst. Evol. Microbiol.">
        <title>The Global Catalogue of Microorganisms (GCM) 10K type strain sequencing project: providing services to taxonomists for standard genome sequencing and annotation.</title>
        <authorList>
            <consortium name="The Broad Institute Genomics Platform"/>
            <consortium name="The Broad Institute Genome Sequencing Center for Infectious Disease"/>
            <person name="Wu L."/>
            <person name="Ma J."/>
        </authorList>
    </citation>
    <scope>NUCLEOTIDE SEQUENCE [LARGE SCALE GENOMIC DNA]</scope>
    <source>
        <strain evidence="10">NBRC 105830</strain>
    </source>
</reference>
<name>A0ABQ6HV80_9MICO</name>
<feature type="transmembrane region" description="Helical" evidence="8">
    <location>
        <begin position="403"/>
        <end position="423"/>
    </location>
</feature>
<keyword evidence="7 8" id="KW-0472">Membrane</keyword>
<feature type="transmembrane region" description="Helical" evidence="8">
    <location>
        <begin position="371"/>
        <end position="391"/>
    </location>
</feature>
<organism evidence="9 10">
    <name type="scientific">Arsenicicoccus piscis</name>
    <dbReference type="NCBI Taxonomy" id="673954"/>
    <lineage>
        <taxon>Bacteria</taxon>
        <taxon>Bacillati</taxon>
        <taxon>Actinomycetota</taxon>
        <taxon>Actinomycetes</taxon>
        <taxon>Micrococcales</taxon>
        <taxon>Intrasporangiaceae</taxon>
        <taxon>Arsenicicoccus</taxon>
    </lineage>
</organism>
<feature type="transmembrane region" description="Helical" evidence="8">
    <location>
        <begin position="472"/>
        <end position="493"/>
    </location>
</feature>
<feature type="transmembrane region" description="Helical" evidence="8">
    <location>
        <begin position="333"/>
        <end position="359"/>
    </location>
</feature>